<protein>
    <recommendedName>
        <fullName evidence="7">Cysteine-rich protein 1</fullName>
    </recommendedName>
</protein>
<evidence type="ECO:0000256" key="1">
    <source>
        <dbReference type="ARBA" id="ARBA00022481"/>
    </source>
</evidence>
<comment type="caution">
    <text evidence="12">The sequence shown here is derived from an EMBL/GenBank/DDBJ whole genome shotgun (WGS) entry which is preliminary data.</text>
</comment>
<dbReference type="AlphaFoldDB" id="A0A8J5X8T1"/>
<evidence type="ECO:0000256" key="5">
    <source>
        <dbReference type="ARBA" id="ARBA00023038"/>
    </source>
</evidence>
<accession>A0A8J5X8T1</accession>
<feature type="domain" description="LIM zinc-binding" evidence="11">
    <location>
        <begin position="136"/>
        <end position="196"/>
    </location>
</feature>
<evidence type="ECO:0000313" key="12">
    <source>
        <dbReference type="EMBL" id="KAG8460906.1"/>
    </source>
</evidence>
<dbReference type="OrthoDB" id="25654at2759"/>
<gene>
    <name evidence="12" type="ORF">KFE25_010657</name>
</gene>
<comment type="function">
    <text evidence="6">Seems to have a role in zinc absorption and may function as an intracellular zinc transport protein.</text>
</comment>
<dbReference type="PROSITE" id="PS50023">
    <property type="entry name" value="LIM_DOMAIN_2"/>
    <property type="match status" value="1"/>
</dbReference>
<dbReference type="GO" id="GO:0007015">
    <property type="term" value="P:actin filament organization"/>
    <property type="evidence" value="ECO:0007669"/>
    <property type="project" value="TreeGrafter"/>
</dbReference>
<dbReference type="PANTHER" id="PTHR47385">
    <property type="entry name" value="CALPONIN"/>
    <property type="match status" value="1"/>
</dbReference>
<evidence type="ECO:0000313" key="13">
    <source>
        <dbReference type="Proteomes" id="UP000751190"/>
    </source>
</evidence>
<feature type="region of interest" description="Disordered" evidence="9">
    <location>
        <begin position="486"/>
        <end position="533"/>
    </location>
</feature>
<evidence type="ECO:0000256" key="4">
    <source>
        <dbReference type="ARBA" id="ARBA00022990"/>
    </source>
</evidence>
<dbReference type="InterPro" id="IPR001715">
    <property type="entry name" value="CH_dom"/>
</dbReference>
<dbReference type="FunFam" id="2.10.110.10:FF:000054">
    <property type="entry name" value="Cysteine-rich protein 1"/>
    <property type="match status" value="1"/>
</dbReference>
<sequence>MGKCQSKSAAELGQLSQLKEDVRIIQYGRNGVAPLHVTTTAFSTQTMDEEPATPATAMLDEHDGPESAPAAEPESVVLCVETDGEDQTLLAKEPTPMQKMLSPLYAITRMLSPPPLPKPPSPIQPNPAQNGMLHESGCPWCGDRVFMAERLLCFGREWHKKCFKCIECSKTLTLGSQLDHDKKPYCKACHTRSFGPKGYGFGGAVSAALHAGTGAQAEVIEAAAHSSDLVLEHAMVEWVGMVAELELGEPPSVLELKDGVALCLVLNKLQPGVVRLPFARPRTPFNELENLGAYARGCAELGMPAGAIFPPGALHQAADLDLVVANLHHLFEFSRKIDGFGGGRLNEWMLDKRVRKWLSDVSGTSVMAGDLHAHLRDGIVLCRVANAIEPGAVQPALLKPATSKFGTLETIAAFLEAAREVGVAEHDLFHSKDLYDGSQMGAVVRAVIALARVASRRPGYAGATLELPPQSYEESVAMHRDSILSSNAQRASTARDGAPAKRSVGPYSTPSYAAPYGSENVAPGTQRVAPANGASFGQVPVLVTSSN</sequence>
<dbReference type="CDD" id="cd09401">
    <property type="entry name" value="LIM_TLP_like"/>
    <property type="match status" value="1"/>
</dbReference>
<dbReference type="Gene3D" id="2.10.110.10">
    <property type="entry name" value="Cysteine Rich Protein"/>
    <property type="match status" value="1"/>
</dbReference>
<dbReference type="InterPro" id="IPR036872">
    <property type="entry name" value="CH_dom_sf"/>
</dbReference>
<reference evidence="12" key="1">
    <citation type="submission" date="2021-05" db="EMBL/GenBank/DDBJ databases">
        <title>The genome of the haptophyte Pavlova lutheri (Diacronema luteri, Pavlovales) - a model for lipid biosynthesis in eukaryotic algae.</title>
        <authorList>
            <person name="Hulatt C.J."/>
            <person name="Posewitz M.C."/>
        </authorList>
    </citation>
    <scope>NUCLEOTIDE SEQUENCE</scope>
    <source>
        <strain evidence="12">NIVA-4/92</strain>
    </source>
</reference>
<proteinExistence type="predicted"/>
<dbReference type="PRINTS" id="PR00888">
    <property type="entry name" value="SM22CALPONIN"/>
</dbReference>
<keyword evidence="13" id="KW-1185">Reference proteome</keyword>
<keyword evidence="5 8" id="KW-0440">LIM domain</keyword>
<dbReference type="GO" id="GO:0015629">
    <property type="term" value="C:actin cytoskeleton"/>
    <property type="evidence" value="ECO:0007669"/>
    <property type="project" value="TreeGrafter"/>
</dbReference>
<evidence type="ECO:0000256" key="3">
    <source>
        <dbReference type="ARBA" id="ARBA00022833"/>
    </source>
</evidence>
<evidence type="ECO:0000256" key="6">
    <source>
        <dbReference type="ARBA" id="ARBA00055254"/>
    </source>
</evidence>
<dbReference type="InterPro" id="IPR050606">
    <property type="entry name" value="Calponin-like"/>
</dbReference>
<dbReference type="SUPFAM" id="SSF47576">
    <property type="entry name" value="Calponin-homology domain, CH-domain"/>
    <property type="match status" value="2"/>
</dbReference>
<name>A0A8J5X8T1_DIALT</name>
<evidence type="ECO:0000259" key="11">
    <source>
        <dbReference type="PROSITE" id="PS50023"/>
    </source>
</evidence>
<dbReference type="Proteomes" id="UP000751190">
    <property type="component" value="Unassembled WGS sequence"/>
</dbReference>
<evidence type="ECO:0000259" key="10">
    <source>
        <dbReference type="PROSITE" id="PS50021"/>
    </source>
</evidence>
<keyword evidence="4" id="KW-0007">Acetylation</keyword>
<dbReference type="Pfam" id="PF00307">
    <property type="entry name" value="CH"/>
    <property type="match status" value="2"/>
</dbReference>
<dbReference type="PROSITE" id="PS00478">
    <property type="entry name" value="LIM_DOMAIN_1"/>
    <property type="match status" value="1"/>
</dbReference>
<feature type="domain" description="Calponin-homology (CH)" evidence="10">
    <location>
        <begin position="229"/>
        <end position="335"/>
    </location>
</feature>
<dbReference type="SMART" id="SM00132">
    <property type="entry name" value="LIM"/>
    <property type="match status" value="1"/>
</dbReference>
<organism evidence="12 13">
    <name type="scientific">Diacronema lutheri</name>
    <name type="common">Unicellular marine alga</name>
    <name type="synonym">Monochrysis lutheri</name>
    <dbReference type="NCBI Taxonomy" id="2081491"/>
    <lineage>
        <taxon>Eukaryota</taxon>
        <taxon>Haptista</taxon>
        <taxon>Haptophyta</taxon>
        <taxon>Pavlovophyceae</taxon>
        <taxon>Pavlovales</taxon>
        <taxon>Pavlovaceae</taxon>
        <taxon>Diacronema</taxon>
    </lineage>
</organism>
<evidence type="ECO:0000256" key="7">
    <source>
        <dbReference type="ARBA" id="ARBA00072537"/>
    </source>
</evidence>
<feature type="domain" description="Calponin-homology (CH)" evidence="10">
    <location>
        <begin position="348"/>
        <end position="455"/>
    </location>
</feature>
<keyword evidence="1" id="KW-0488">Methylation</keyword>
<dbReference type="InterPro" id="IPR001781">
    <property type="entry name" value="Znf_LIM"/>
</dbReference>
<evidence type="ECO:0000256" key="9">
    <source>
        <dbReference type="SAM" id="MobiDB-lite"/>
    </source>
</evidence>
<keyword evidence="3 8" id="KW-0862">Zinc</keyword>
<dbReference type="SMART" id="SM00033">
    <property type="entry name" value="CH"/>
    <property type="match status" value="2"/>
</dbReference>
<dbReference type="EMBL" id="JAGTXO010000029">
    <property type="protein sequence ID" value="KAG8460906.1"/>
    <property type="molecule type" value="Genomic_DNA"/>
</dbReference>
<dbReference type="PANTHER" id="PTHR47385:SF14">
    <property type="entry name" value="TRANSGELIN"/>
    <property type="match status" value="1"/>
</dbReference>
<dbReference type="Pfam" id="PF00412">
    <property type="entry name" value="LIM"/>
    <property type="match status" value="1"/>
</dbReference>
<dbReference type="SUPFAM" id="SSF57716">
    <property type="entry name" value="Glucocorticoid receptor-like (DNA-binding domain)"/>
    <property type="match status" value="2"/>
</dbReference>
<dbReference type="Gene3D" id="1.10.418.10">
    <property type="entry name" value="Calponin-like domain"/>
    <property type="match status" value="2"/>
</dbReference>
<dbReference type="PROSITE" id="PS50021">
    <property type="entry name" value="CH"/>
    <property type="match status" value="2"/>
</dbReference>
<dbReference type="InterPro" id="IPR003096">
    <property type="entry name" value="SM22_calponin"/>
</dbReference>
<keyword evidence="2 8" id="KW-0479">Metal-binding</keyword>
<evidence type="ECO:0000256" key="8">
    <source>
        <dbReference type="PROSITE-ProRule" id="PRU00125"/>
    </source>
</evidence>
<dbReference type="GO" id="GO:0046872">
    <property type="term" value="F:metal ion binding"/>
    <property type="evidence" value="ECO:0007669"/>
    <property type="project" value="UniProtKB-KW"/>
</dbReference>
<dbReference type="CDD" id="cd00014">
    <property type="entry name" value="CH_SF"/>
    <property type="match status" value="1"/>
</dbReference>
<evidence type="ECO:0000256" key="2">
    <source>
        <dbReference type="ARBA" id="ARBA00022723"/>
    </source>
</evidence>
<dbReference type="GO" id="GO:0051015">
    <property type="term" value="F:actin filament binding"/>
    <property type="evidence" value="ECO:0007669"/>
    <property type="project" value="TreeGrafter"/>
</dbReference>